<feature type="chain" id="PRO_5015472618" evidence="1">
    <location>
        <begin position="17"/>
        <end position="259"/>
    </location>
</feature>
<dbReference type="KEGG" id="fki:FK004_10375"/>
<proteinExistence type="predicted"/>
<reference evidence="2 3" key="1">
    <citation type="submission" date="2017-04" db="EMBL/GenBank/DDBJ databases">
        <title>Complete genome sequence of Flavobacterium kingsejong AJ004.</title>
        <authorList>
            <person name="Lee P.C."/>
        </authorList>
    </citation>
    <scope>NUCLEOTIDE SEQUENCE [LARGE SCALE GENOMIC DNA]</scope>
    <source>
        <strain evidence="2 3">AJ004</strain>
    </source>
</reference>
<feature type="signal peptide" evidence="1">
    <location>
        <begin position="1"/>
        <end position="16"/>
    </location>
</feature>
<keyword evidence="1" id="KW-0732">Signal</keyword>
<keyword evidence="3" id="KW-1185">Reference proteome</keyword>
<sequence length="259" mass="29640">MKTIIALLFGTLFALAFTKTEPRNGWQQHNLQGPVKQLTESTFTQQDTVEPILVNTKTFNSKGYKTQEKQEYSGVFATNVILKYEGETVLKELITTTADLQPTSRALATKTDAQTITLNKIDWGEPLLFGIFKYNTVGDLINVSYKINLTDKSREFDLIQRYDYDTHHYQTAHEVDNFNTGTHESITYTNDDKGNPISESVKITPLSKPEKGKKEIPTQQWTSHYTYTFDSWGNWITRTTVSGTADVPVLKKRIIEYYK</sequence>
<dbReference type="Proteomes" id="UP000244677">
    <property type="component" value="Chromosome"/>
</dbReference>
<evidence type="ECO:0000313" key="3">
    <source>
        <dbReference type="Proteomes" id="UP000244677"/>
    </source>
</evidence>
<dbReference type="OrthoDB" id="1046747at2"/>
<gene>
    <name evidence="2" type="ORF">FK004_10375</name>
</gene>
<dbReference type="AlphaFoldDB" id="A0A2S1LPB7"/>
<evidence type="ECO:0000313" key="2">
    <source>
        <dbReference type="EMBL" id="AWG25607.1"/>
    </source>
</evidence>
<name>A0A2S1LPB7_9FLAO</name>
<accession>A0A2S1LPB7</accession>
<evidence type="ECO:0000256" key="1">
    <source>
        <dbReference type="SAM" id="SignalP"/>
    </source>
</evidence>
<dbReference type="RefSeq" id="WP_108737182.1">
    <property type="nucleotide sequence ID" value="NZ_CP020919.1"/>
</dbReference>
<protein>
    <submittedName>
        <fullName evidence="2">Uncharacterized protein</fullName>
    </submittedName>
</protein>
<organism evidence="2 3">
    <name type="scientific">Flavobacterium kingsejongi</name>
    <dbReference type="NCBI Taxonomy" id="1678728"/>
    <lineage>
        <taxon>Bacteria</taxon>
        <taxon>Pseudomonadati</taxon>
        <taxon>Bacteroidota</taxon>
        <taxon>Flavobacteriia</taxon>
        <taxon>Flavobacteriales</taxon>
        <taxon>Flavobacteriaceae</taxon>
        <taxon>Flavobacterium</taxon>
    </lineage>
</organism>
<dbReference type="EMBL" id="CP020919">
    <property type="protein sequence ID" value="AWG25607.1"/>
    <property type="molecule type" value="Genomic_DNA"/>
</dbReference>